<name>A0A378LXW5_9GAMM</name>
<dbReference type="EMBL" id="UGPB01000001">
    <property type="protein sequence ID" value="STY31504.1"/>
    <property type="molecule type" value="Genomic_DNA"/>
</dbReference>
<gene>
    <name evidence="1" type="ORF">NCTC11532_02929</name>
</gene>
<dbReference type="STRING" id="1122170.GCA_000701265_01393"/>
<organism evidence="1 2">
    <name type="scientific">Legionella wadsworthii</name>
    <dbReference type="NCBI Taxonomy" id="28088"/>
    <lineage>
        <taxon>Bacteria</taxon>
        <taxon>Pseudomonadati</taxon>
        <taxon>Pseudomonadota</taxon>
        <taxon>Gammaproteobacteria</taxon>
        <taxon>Legionellales</taxon>
        <taxon>Legionellaceae</taxon>
        <taxon>Legionella</taxon>
    </lineage>
</organism>
<dbReference type="Pfam" id="PF20901">
    <property type="entry name" value="Sf6_terminase"/>
    <property type="match status" value="1"/>
</dbReference>
<dbReference type="AlphaFoldDB" id="A0A378LXW5"/>
<reference evidence="1 2" key="1">
    <citation type="submission" date="2018-06" db="EMBL/GenBank/DDBJ databases">
        <authorList>
            <consortium name="Pathogen Informatics"/>
            <person name="Doyle S."/>
        </authorList>
    </citation>
    <scope>NUCLEOTIDE SEQUENCE [LARGE SCALE GENOMIC DNA]</scope>
    <source>
        <strain evidence="1 2">NCTC11532</strain>
    </source>
</reference>
<proteinExistence type="predicted"/>
<dbReference type="OrthoDB" id="7573036at2"/>
<evidence type="ECO:0008006" key="3">
    <source>
        <dbReference type="Google" id="ProtNLM"/>
    </source>
</evidence>
<dbReference type="RefSeq" id="WP_031566494.1">
    <property type="nucleotide sequence ID" value="NZ_CAAAIS010000006.1"/>
</dbReference>
<dbReference type="Proteomes" id="UP000255297">
    <property type="component" value="Unassembled WGS sequence"/>
</dbReference>
<evidence type="ECO:0000313" key="2">
    <source>
        <dbReference type="Proteomes" id="UP000255297"/>
    </source>
</evidence>
<dbReference type="InterPro" id="IPR048683">
    <property type="entry name" value="Sf6_terminase"/>
</dbReference>
<sequence>MTKTSSKVGRPTKYNSELVEEICNAIASTSKGIRVLCKENMHWPCQDTLFAWLKKYPEFSEQYAQAKICQIELLIDEILEISDDESNDYFIHEDGTVVTNNSSINRSRLKIDTRKWLASKLVPKVYGNRIDSDIQFQMSEELQKLSEEFNEKYSRDY</sequence>
<dbReference type="Gene3D" id="1.10.10.60">
    <property type="entry name" value="Homeodomain-like"/>
    <property type="match status" value="1"/>
</dbReference>
<keyword evidence="2" id="KW-1185">Reference proteome</keyword>
<protein>
    <recommendedName>
        <fullName evidence="3">Terminase small subunit</fullName>
    </recommendedName>
</protein>
<accession>A0A378LXW5</accession>
<evidence type="ECO:0000313" key="1">
    <source>
        <dbReference type="EMBL" id="STY31504.1"/>
    </source>
</evidence>